<keyword evidence="2" id="KW-1185">Reference proteome</keyword>
<dbReference type="EMBL" id="BAAATK010000109">
    <property type="protein sequence ID" value="GAA2462480.1"/>
    <property type="molecule type" value="Genomic_DNA"/>
</dbReference>
<name>A0ABP5XNZ9_9ACTN</name>
<evidence type="ECO:0000313" key="1">
    <source>
        <dbReference type="EMBL" id="GAA2462480.1"/>
    </source>
</evidence>
<sequence length="101" mass="10917">MRLDHLLSKEHFSPGFGLVRGQYIGERPVLVAHGWNVDYSARSRTDQALVLLFGAWNADLVGWACRARCWVSEGMAVRAAFGAGPGEGPFGAGCDGWLVVV</sequence>
<protein>
    <submittedName>
        <fullName evidence="1">Uncharacterized protein</fullName>
    </submittedName>
</protein>
<accession>A0ABP5XNZ9</accession>
<reference evidence="2" key="1">
    <citation type="journal article" date="2019" name="Int. J. Syst. Evol. Microbiol.">
        <title>The Global Catalogue of Microorganisms (GCM) 10K type strain sequencing project: providing services to taxonomists for standard genome sequencing and annotation.</title>
        <authorList>
            <consortium name="The Broad Institute Genomics Platform"/>
            <consortium name="The Broad Institute Genome Sequencing Center for Infectious Disease"/>
            <person name="Wu L."/>
            <person name="Ma J."/>
        </authorList>
    </citation>
    <scope>NUCLEOTIDE SEQUENCE [LARGE SCALE GENOMIC DNA]</scope>
    <source>
        <strain evidence="2">JCM 6922</strain>
    </source>
</reference>
<organism evidence="1 2">
    <name type="scientific">Streptomyces glaucus</name>
    <dbReference type="NCBI Taxonomy" id="284029"/>
    <lineage>
        <taxon>Bacteria</taxon>
        <taxon>Bacillati</taxon>
        <taxon>Actinomycetota</taxon>
        <taxon>Actinomycetes</taxon>
        <taxon>Kitasatosporales</taxon>
        <taxon>Streptomycetaceae</taxon>
        <taxon>Streptomyces</taxon>
    </lineage>
</organism>
<comment type="caution">
    <text evidence="1">The sequence shown here is derived from an EMBL/GenBank/DDBJ whole genome shotgun (WGS) entry which is preliminary data.</text>
</comment>
<dbReference type="Proteomes" id="UP001500460">
    <property type="component" value="Unassembled WGS sequence"/>
</dbReference>
<proteinExistence type="predicted"/>
<evidence type="ECO:0000313" key="2">
    <source>
        <dbReference type="Proteomes" id="UP001500460"/>
    </source>
</evidence>
<gene>
    <name evidence="1" type="ORF">GCM10010421_64790</name>
</gene>